<feature type="signal peptide" evidence="1">
    <location>
        <begin position="1"/>
        <end position="24"/>
    </location>
</feature>
<dbReference type="GO" id="GO:0016226">
    <property type="term" value="P:iron-sulfur cluster assembly"/>
    <property type="evidence" value="ECO:0007669"/>
    <property type="project" value="TreeGrafter"/>
</dbReference>
<dbReference type="InterPro" id="IPR051522">
    <property type="entry name" value="ISC_assembly_LYR"/>
</dbReference>
<protein>
    <recommendedName>
        <fullName evidence="4">Membrane-associated protein</fullName>
    </recommendedName>
</protein>
<name>A0A0S4JDV2_BODSA</name>
<dbReference type="Proteomes" id="UP000051952">
    <property type="component" value="Unassembled WGS sequence"/>
</dbReference>
<gene>
    <name evidence="2" type="ORF">BSAL_08960</name>
</gene>
<dbReference type="GO" id="GO:0005739">
    <property type="term" value="C:mitochondrion"/>
    <property type="evidence" value="ECO:0007669"/>
    <property type="project" value="TreeGrafter"/>
</dbReference>
<reference evidence="3" key="1">
    <citation type="submission" date="2015-09" db="EMBL/GenBank/DDBJ databases">
        <authorList>
            <consortium name="Pathogen Informatics"/>
        </authorList>
    </citation>
    <scope>NUCLEOTIDE SEQUENCE [LARGE SCALE GENOMIC DNA]</scope>
    <source>
        <strain evidence="3">Lake Konstanz</strain>
    </source>
</reference>
<evidence type="ECO:0000313" key="3">
    <source>
        <dbReference type="Proteomes" id="UP000051952"/>
    </source>
</evidence>
<keyword evidence="1" id="KW-0732">Signal</keyword>
<evidence type="ECO:0008006" key="4">
    <source>
        <dbReference type="Google" id="ProtNLM"/>
    </source>
</evidence>
<dbReference type="OrthoDB" id="275715at2759"/>
<organism evidence="2 3">
    <name type="scientific">Bodo saltans</name>
    <name type="common">Flagellated protozoan</name>
    <dbReference type="NCBI Taxonomy" id="75058"/>
    <lineage>
        <taxon>Eukaryota</taxon>
        <taxon>Discoba</taxon>
        <taxon>Euglenozoa</taxon>
        <taxon>Kinetoplastea</taxon>
        <taxon>Metakinetoplastina</taxon>
        <taxon>Eubodonida</taxon>
        <taxon>Bodonidae</taxon>
        <taxon>Bodo</taxon>
    </lineage>
</organism>
<feature type="chain" id="PRO_5006622238" description="Membrane-associated protein" evidence="1">
    <location>
        <begin position="25"/>
        <end position="135"/>
    </location>
</feature>
<dbReference type="EMBL" id="CYKH01001454">
    <property type="protein sequence ID" value="CUG87165.1"/>
    <property type="molecule type" value="Genomic_DNA"/>
</dbReference>
<evidence type="ECO:0000313" key="2">
    <source>
        <dbReference type="EMBL" id="CUG87165.1"/>
    </source>
</evidence>
<dbReference type="PANTHER" id="PTHR13166:SF7">
    <property type="entry name" value="LYR MOTIF-CONTAINING PROTEIN 4"/>
    <property type="match status" value="1"/>
</dbReference>
<dbReference type="AlphaFoldDB" id="A0A0S4JDV2"/>
<dbReference type="PANTHER" id="PTHR13166">
    <property type="entry name" value="PROTEIN C6ORF149"/>
    <property type="match status" value="1"/>
</dbReference>
<proteinExistence type="predicted"/>
<accession>A0A0S4JDV2</accession>
<dbReference type="VEuPathDB" id="TriTrypDB:BSAL_08960"/>
<sequence>MKMLFTLYLLRTVNFPFFPCNGYAQVIPKVRSPLLRKMSLVKITALRSSTLKAAKAIPDYNFRSYFVQHTKDRFTAFDASKASAEEVVAFSKKSEELLAQMRRMALITALYAEQKVVLDPRSKKSPSESSPAPEL</sequence>
<keyword evidence="3" id="KW-1185">Reference proteome</keyword>
<evidence type="ECO:0000256" key="1">
    <source>
        <dbReference type="SAM" id="SignalP"/>
    </source>
</evidence>
<dbReference type="GO" id="GO:1990221">
    <property type="term" value="C:L-cysteine desulfurase complex"/>
    <property type="evidence" value="ECO:0007669"/>
    <property type="project" value="TreeGrafter"/>
</dbReference>